<dbReference type="EMBL" id="LWDX02014153">
    <property type="protein sequence ID" value="OEL34813.1"/>
    <property type="molecule type" value="Genomic_DNA"/>
</dbReference>
<reference evidence="1 2" key="1">
    <citation type="submission" date="2016-09" db="EMBL/GenBank/DDBJ databases">
        <title>The draft genome of Dichanthelium oligosanthes: A C3 panicoid grass species.</title>
        <authorList>
            <person name="Studer A.J."/>
            <person name="Schnable J.C."/>
            <person name="Brutnell T.P."/>
        </authorList>
    </citation>
    <scope>NUCLEOTIDE SEQUENCE [LARGE SCALE GENOMIC DNA]</scope>
    <source>
        <strain evidence="2">cv. Kellogg 1175</strain>
        <tissue evidence="1">Leaf</tissue>
    </source>
</reference>
<keyword evidence="2" id="KW-1185">Reference proteome</keyword>
<name>A0A1E5WBL4_9POAL</name>
<sequence length="67" mass="7263">MTAGCAAVNSEGRAFGEHSAVVASRTLMHTVCSLLPKDSDRGVTKKDHLKLKDPHYEWPTAVLADEL</sequence>
<gene>
    <name evidence="1" type="ORF">BAE44_0004167</name>
</gene>
<protein>
    <submittedName>
        <fullName evidence="1">Uncharacterized protein</fullName>
    </submittedName>
</protein>
<dbReference type="Proteomes" id="UP000095767">
    <property type="component" value="Unassembled WGS sequence"/>
</dbReference>
<proteinExistence type="predicted"/>
<dbReference type="AlphaFoldDB" id="A0A1E5WBL4"/>
<evidence type="ECO:0000313" key="1">
    <source>
        <dbReference type="EMBL" id="OEL34813.1"/>
    </source>
</evidence>
<organism evidence="1 2">
    <name type="scientific">Dichanthelium oligosanthes</name>
    <dbReference type="NCBI Taxonomy" id="888268"/>
    <lineage>
        <taxon>Eukaryota</taxon>
        <taxon>Viridiplantae</taxon>
        <taxon>Streptophyta</taxon>
        <taxon>Embryophyta</taxon>
        <taxon>Tracheophyta</taxon>
        <taxon>Spermatophyta</taxon>
        <taxon>Magnoliopsida</taxon>
        <taxon>Liliopsida</taxon>
        <taxon>Poales</taxon>
        <taxon>Poaceae</taxon>
        <taxon>PACMAD clade</taxon>
        <taxon>Panicoideae</taxon>
        <taxon>Panicodae</taxon>
        <taxon>Paniceae</taxon>
        <taxon>Dichantheliinae</taxon>
        <taxon>Dichanthelium</taxon>
    </lineage>
</organism>
<feature type="non-terminal residue" evidence="1">
    <location>
        <position position="67"/>
    </location>
</feature>
<evidence type="ECO:0000313" key="2">
    <source>
        <dbReference type="Proteomes" id="UP000095767"/>
    </source>
</evidence>
<accession>A0A1E5WBL4</accession>
<comment type="caution">
    <text evidence="1">The sequence shown here is derived from an EMBL/GenBank/DDBJ whole genome shotgun (WGS) entry which is preliminary data.</text>
</comment>